<feature type="binding site" evidence="19">
    <location>
        <position position="1045"/>
    </location>
    <ligand>
        <name>Mg(2+)</name>
        <dbReference type="ChEBI" id="CHEBI:18420"/>
    </ligand>
</feature>
<dbReference type="FunFam" id="3.30.200.20:FF:000586">
    <property type="entry name" value="Receptor protein-tyrosine kinase"/>
    <property type="match status" value="1"/>
</dbReference>
<accession>A0AAE9CTM2</accession>
<dbReference type="Pfam" id="PF00047">
    <property type="entry name" value="ig"/>
    <property type="match status" value="1"/>
</dbReference>
<dbReference type="PROSITE" id="PS00107">
    <property type="entry name" value="PROTEIN_KINASE_ATP"/>
    <property type="match status" value="1"/>
</dbReference>
<dbReference type="SMART" id="SM00408">
    <property type="entry name" value="IGc2"/>
    <property type="match status" value="3"/>
</dbReference>
<organism evidence="25 26">
    <name type="scientific">Caenorhabditis briggsae</name>
    <dbReference type="NCBI Taxonomy" id="6238"/>
    <lineage>
        <taxon>Eukaryota</taxon>
        <taxon>Metazoa</taxon>
        <taxon>Ecdysozoa</taxon>
        <taxon>Nematoda</taxon>
        <taxon>Chromadorea</taxon>
        <taxon>Rhabditida</taxon>
        <taxon>Rhabditina</taxon>
        <taxon>Rhabditomorpha</taxon>
        <taxon>Rhabditoidea</taxon>
        <taxon>Rhabditidae</taxon>
        <taxon>Peloderinae</taxon>
        <taxon>Caenorhabditis</taxon>
    </lineage>
</organism>
<keyword evidence="15" id="KW-0393">Immunoglobulin domain</keyword>
<feature type="binding site" evidence="18">
    <location>
        <position position="1044"/>
    </location>
    <ligand>
        <name>ATP</name>
        <dbReference type="ChEBI" id="CHEBI:30616"/>
    </ligand>
</feature>
<evidence type="ECO:0000256" key="22">
    <source>
        <dbReference type="SAM" id="Phobius"/>
    </source>
</evidence>
<feature type="active site" description="Proton acceptor" evidence="17">
    <location>
        <position position="1040"/>
    </location>
</feature>
<dbReference type="InterPro" id="IPR017441">
    <property type="entry name" value="Protein_kinase_ATP_BS"/>
</dbReference>
<dbReference type="InterPro" id="IPR003598">
    <property type="entry name" value="Ig_sub2"/>
</dbReference>
<name>A0AAE9CTM2_CAEBR</name>
<dbReference type="GO" id="GO:0004714">
    <property type="term" value="F:transmembrane receptor protein tyrosine kinase activity"/>
    <property type="evidence" value="ECO:0007669"/>
    <property type="project" value="UniProtKB-EC"/>
</dbReference>
<gene>
    <name evidence="25" type="ORF">L3Y34_011159</name>
</gene>
<dbReference type="SUPFAM" id="SSF56112">
    <property type="entry name" value="Protein kinase-like (PK-like)"/>
    <property type="match status" value="1"/>
</dbReference>
<evidence type="ECO:0000256" key="13">
    <source>
        <dbReference type="ARBA" id="ARBA00023170"/>
    </source>
</evidence>
<dbReference type="PANTHER" id="PTHR24416">
    <property type="entry name" value="TYROSINE-PROTEIN KINASE RECEPTOR"/>
    <property type="match status" value="1"/>
</dbReference>
<feature type="transmembrane region" description="Helical" evidence="22">
    <location>
        <begin position="778"/>
        <end position="799"/>
    </location>
</feature>
<comment type="catalytic activity">
    <reaction evidence="16">
        <text>L-tyrosyl-[protein] + ATP = O-phospho-L-tyrosyl-[protein] + ADP + H(+)</text>
        <dbReference type="Rhea" id="RHEA:10596"/>
        <dbReference type="Rhea" id="RHEA-COMP:10136"/>
        <dbReference type="Rhea" id="RHEA-COMP:20101"/>
        <dbReference type="ChEBI" id="CHEBI:15378"/>
        <dbReference type="ChEBI" id="CHEBI:30616"/>
        <dbReference type="ChEBI" id="CHEBI:46858"/>
        <dbReference type="ChEBI" id="CHEBI:61978"/>
        <dbReference type="ChEBI" id="CHEBI:456216"/>
        <dbReference type="EC" id="2.7.10.1"/>
    </reaction>
</comment>
<evidence type="ECO:0000256" key="4">
    <source>
        <dbReference type="ARBA" id="ARBA00022679"/>
    </source>
</evidence>
<proteinExistence type="predicted"/>
<dbReference type="InterPro" id="IPR013783">
    <property type="entry name" value="Ig-like_fold"/>
</dbReference>
<dbReference type="GO" id="GO:0045138">
    <property type="term" value="P:nematode male tail tip morphogenesis"/>
    <property type="evidence" value="ECO:0007669"/>
    <property type="project" value="UniProtKB-ARBA"/>
</dbReference>
<keyword evidence="3" id="KW-1003">Cell membrane</keyword>
<evidence type="ECO:0000256" key="7">
    <source>
        <dbReference type="ARBA" id="ARBA00022777"/>
    </source>
</evidence>
<dbReference type="GO" id="GO:0005886">
    <property type="term" value="C:plasma membrane"/>
    <property type="evidence" value="ECO:0007669"/>
    <property type="project" value="UniProtKB-SubCell"/>
</dbReference>
<evidence type="ECO:0000259" key="23">
    <source>
        <dbReference type="PROSITE" id="PS50011"/>
    </source>
</evidence>
<keyword evidence="9 22" id="KW-1133">Transmembrane helix</keyword>
<dbReference type="InterPro" id="IPR000719">
    <property type="entry name" value="Prot_kinase_dom"/>
</dbReference>
<dbReference type="PIRSF" id="PIRSF000615">
    <property type="entry name" value="TyrPK_CSF1-R"/>
    <property type="match status" value="1"/>
</dbReference>
<dbReference type="Proteomes" id="UP000827892">
    <property type="component" value="Chromosome X"/>
</dbReference>
<keyword evidence="13" id="KW-0675">Receptor</keyword>
<evidence type="ECO:0000256" key="3">
    <source>
        <dbReference type="ARBA" id="ARBA00022475"/>
    </source>
</evidence>
<comment type="subcellular location">
    <subcellularLocation>
        <location evidence="1">Cell membrane</location>
        <topology evidence="1">Single-pass membrane protein</topology>
    </subcellularLocation>
</comment>
<evidence type="ECO:0000256" key="6">
    <source>
        <dbReference type="ARBA" id="ARBA00022741"/>
    </source>
</evidence>
<keyword evidence="7" id="KW-0418">Kinase</keyword>
<feature type="binding site" evidence="18 20">
    <location>
        <position position="897"/>
    </location>
    <ligand>
        <name>ATP</name>
        <dbReference type="ChEBI" id="CHEBI:30616"/>
    </ligand>
</feature>
<evidence type="ECO:0000256" key="19">
    <source>
        <dbReference type="PIRSR" id="PIRSR000615-3"/>
    </source>
</evidence>
<dbReference type="PANTHER" id="PTHR24416:SF602">
    <property type="entry name" value="PROTEIN VER-1-RELATED"/>
    <property type="match status" value="1"/>
</dbReference>
<dbReference type="Pfam" id="PF13927">
    <property type="entry name" value="Ig_3"/>
    <property type="match status" value="2"/>
</dbReference>
<dbReference type="InterPro" id="IPR013151">
    <property type="entry name" value="Immunoglobulin_dom"/>
</dbReference>
<dbReference type="CDD" id="cd00192">
    <property type="entry name" value="PTKc"/>
    <property type="match status" value="1"/>
</dbReference>
<dbReference type="PROSITE" id="PS50835">
    <property type="entry name" value="IG_LIKE"/>
    <property type="match status" value="2"/>
</dbReference>
<keyword evidence="10 22" id="KW-0472">Membrane</keyword>
<evidence type="ECO:0000256" key="2">
    <source>
        <dbReference type="ARBA" id="ARBA00011902"/>
    </source>
</evidence>
<dbReference type="CDD" id="cd00096">
    <property type="entry name" value="Ig"/>
    <property type="match status" value="2"/>
</dbReference>
<keyword evidence="8 18" id="KW-0067">ATP-binding</keyword>
<evidence type="ECO:0000313" key="26">
    <source>
        <dbReference type="Proteomes" id="UP000827892"/>
    </source>
</evidence>
<dbReference type="Gene3D" id="3.30.200.20">
    <property type="entry name" value="Phosphorylase Kinase, domain 1"/>
    <property type="match status" value="1"/>
</dbReference>
<keyword evidence="6 18" id="KW-0547">Nucleotide-binding</keyword>
<dbReference type="InterPro" id="IPR003599">
    <property type="entry name" value="Ig_sub"/>
</dbReference>
<evidence type="ECO:0000256" key="18">
    <source>
        <dbReference type="PIRSR" id="PIRSR000615-2"/>
    </source>
</evidence>
<dbReference type="InterPro" id="IPR001245">
    <property type="entry name" value="Ser-Thr/Tyr_kinase_cat_dom"/>
</dbReference>
<evidence type="ECO:0000256" key="15">
    <source>
        <dbReference type="ARBA" id="ARBA00023319"/>
    </source>
</evidence>
<dbReference type="SMART" id="SM00219">
    <property type="entry name" value="TyrKc"/>
    <property type="match status" value="1"/>
</dbReference>
<evidence type="ECO:0000256" key="17">
    <source>
        <dbReference type="PIRSR" id="PIRSR000615-1"/>
    </source>
</evidence>
<dbReference type="Gene3D" id="1.10.510.10">
    <property type="entry name" value="Transferase(Phosphotransferase) domain 1"/>
    <property type="match status" value="1"/>
</dbReference>
<evidence type="ECO:0000256" key="11">
    <source>
        <dbReference type="ARBA" id="ARBA00023137"/>
    </source>
</evidence>
<evidence type="ECO:0000256" key="5">
    <source>
        <dbReference type="ARBA" id="ARBA00022692"/>
    </source>
</evidence>
<keyword evidence="19" id="KW-0460">Magnesium</keyword>
<feature type="region of interest" description="Disordered" evidence="21">
    <location>
        <begin position="1216"/>
        <end position="1242"/>
    </location>
</feature>
<evidence type="ECO:0000256" key="1">
    <source>
        <dbReference type="ARBA" id="ARBA00004162"/>
    </source>
</evidence>
<feature type="binding site" evidence="18">
    <location>
        <begin position="865"/>
        <end position="872"/>
    </location>
    <ligand>
        <name>ATP</name>
        <dbReference type="ChEBI" id="CHEBI:30616"/>
    </ligand>
</feature>
<dbReference type="FunFam" id="1.10.510.10:FF:000554">
    <property type="entry name" value="Predicted protein"/>
    <property type="match status" value="1"/>
</dbReference>
<feature type="binding site" evidence="18">
    <location>
        <begin position="948"/>
        <end position="954"/>
    </location>
    <ligand>
        <name>ATP</name>
        <dbReference type="ChEBI" id="CHEBI:30616"/>
    </ligand>
</feature>
<evidence type="ECO:0000256" key="14">
    <source>
        <dbReference type="ARBA" id="ARBA00023180"/>
    </source>
</evidence>
<feature type="domain" description="Ig-like" evidence="24">
    <location>
        <begin position="685"/>
        <end position="768"/>
    </location>
</feature>
<feature type="domain" description="Ig-like" evidence="24">
    <location>
        <begin position="603"/>
        <end position="678"/>
    </location>
</feature>
<evidence type="ECO:0000256" key="21">
    <source>
        <dbReference type="SAM" id="MobiDB-lite"/>
    </source>
</evidence>
<dbReference type="PROSITE" id="PS00109">
    <property type="entry name" value="PROTEIN_KINASE_TYR"/>
    <property type="match status" value="1"/>
</dbReference>
<dbReference type="Pfam" id="PF07714">
    <property type="entry name" value="PK_Tyr_Ser-Thr"/>
    <property type="match status" value="1"/>
</dbReference>
<dbReference type="SMART" id="SM00409">
    <property type="entry name" value="IG"/>
    <property type="match status" value="4"/>
</dbReference>
<dbReference type="InterPro" id="IPR011009">
    <property type="entry name" value="Kinase-like_dom_sf"/>
</dbReference>
<evidence type="ECO:0000256" key="8">
    <source>
        <dbReference type="ARBA" id="ARBA00022840"/>
    </source>
</evidence>
<dbReference type="InterPro" id="IPR020635">
    <property type="entry name" value="Tyr_kinase_cat_dom"/>
</dbReference>
<evidence type="ECO:0000313" key="25">
    <source>
        <dbReference type="EMBL" id="ULT81088.1"/>
    </source>
</evidence>
<keyword evidence="14" id="KW-0325">Glycoprotein</keyword>
<keyword evidence="19" id="KW-0479">Metal-binding</keyword>
<keyword evidence="12" id="KW-1015">Disulfide bond</keyword>
<keyword evidence="11" id="KW-0829">Tyrosine-protein kinase</keyword>
<dbReference type="FunFam" id="2.60.40.10:FF:002521">
    <property type="entry name" value="Fibroblast growth factor receptor"/>
    <property type="match status" value="1"/>
</dbReference>
<evidence type="ECO:0000256" key="10">
    <source>
        <dbReference type="ARBA" id="ARBA00023136"/>
    </source>
</evidence>
<dbReference type="InterPro" id="IPR007110">
    <property type="entry name" value="Ig-like_dom"/>
</dbReference>
<dbReference type="GO" id="GO:0046872">
    <property type="term" value="F:metal ion binding"/>
    <property type="evidence" value="ECO:0007669"/>
    <property type="project" value="UniProtKB-KW"/>
</dbReference>
<dbReference type="EMBL" id="CP090896">
    <property type="protein sequence ID" value="ULT81088.1"/>
    <property type="molecule type" value="Genomic_DNA"/>
</dbReference>
<dbReference type="AlphaFoldDB" id="A0AAE9CTM2"/>
<reference evidence="25 26" key="1">
    <citation type="submission" date="2022-05" db="EMBL/GenBank/DDBJ databases">
        <title>Chromosome-level reference genomes for two strains of Caenorhabditis briggsae: an improved platform for comparative genomics.</title>
        <authorList>
            <person name="Stevens L."/>
            <person name="Andersen E.C."/>
        </authorList>
    </citation>
    <scope>NUCLEOTIDE SEQUENCE [LARGE SCALE GENOMIC DNA]</scope>
    <source>
        <strain evidence="25">QX1410_ONT</strain>
        <tissue evidence="25">Whole-organism</tissue>
    </source>
</reference>
<dbReference type="GO" id="GO:0005524">
    <property type="term" value="F:ATP binding"/>
    <property type="evidence" value="ECO:0007669"/>
    <property type="project" value="UniProtKB-UniRule"/>
</dbReference>
<keyword evidence="5 22" id="KW-0812">Transmembrane</keyword>
<feature type="binding site" evidence="19">
    <location>
        <position position="1058"/>
    </location>
    <ligand>
        <name>Mg(2+)</name>
        <dbReference type="ChEBI" id="CHEBI:18420"/>
    </ligand>
</feature>
<dbReference type="InterPro" id="IPR050122">
    <property type="entry name" value="RTK"/>
</dbReference>
<evidence type="ECO:0000259" key="24">
    <source>
        <dbReference type="PROSITE" id="PS50835"/>
    </source>
</evidence>
<evidence type="ECO:0000256" key="16">
    <source>
        <dbReference type="ARBA" id="ARBA00051243"/>
    </source>
</evidence>
<dbReference type="InterPro" id="IPR036179">
    <property type="entry name" value="Ig-like_dom_sf"/>
</dbReference>
<dbReference type="Gene3D" id="2.60.40.10">
    <property type="entry name" value="Immunoglobulins"/>
    <property type="match status" value="3"/>
</dbReference>
<evidence type="ECO:0000256" key="12">
    <source>
        <dbReference type="ARBA" id="ARBA00023157"/>
    </source>
</evidence>
<dbReference type="InterPro" id="IPR008266">
    <property type="entry name" value="Tyr_kinase_AS"/>
</dbReference>
<feature type="domain" description="Protein kinase" evidence="23">
    <location>
        <begin position="858"/>
        <end position="1177"/>
    </location>
</feature>
<dbReference type="PROSITE" id="PS50011">
    <property type="entry name" value="PROTEIN_KINASE_DOM"/>
    <property type="match status" value="1"/>
</dbReference>
<keyword evidence="4" id="KW-0808">Transferase</keyword>
<dbReference type="EC" id="2.7.10.1" evidence="2"/>
<evidence type="ECO:0000256" key="20">
    <source>
        <dbReference type="PROSITE-ProRule" id="PRU10141"/>
    </source>
</evidence>
<sequence>MRVIPTLADETALRRTTHYGMRVLLGVLYLVTANFAYQAPTIDVEEHLVQKHASIGRFIELKEHDTLILKCHGRFDDLTFKFPSMDGHFGFDPIAFQNRVEEEIDDGFGDTVLTITDVRESDTGTYSCVSEEHSSLNDTIHVFVHGAQVFLPLTSVMFRYTEGDDIIVPCKTTKFVEKNDIELYANDALIKSASKNFDQRVGYQITKKLYDMKSIDVVTFTCKHKNEPKQEVDYTISVKENDDLDNDFKFYWDKGFDWPHVGYNYSQTCHLVHNGTKEFAPFYHELHIECDECSNTMGSHVFVERHRLSGNQISTTFRIEHLELEDTATYKCVWNFDKKLFKTIDYELHVAPTRPQIKLIERSPQILRVKEVKQTSLSAKFAVYPLDGESYTATWSRTYNSSIKVGPQSETIITDELRTVSAKNFGNGVFSETLDLKSGAMTTSMSGTYRLSISHMNTSQSVQWEVAIENEQPDVQITVREPSSFIVFNQQFYPPDTHLHIDCVSISIPPADVTFERKNRESGDFEEIDRELLMSVGGTFERGFIWNTTLYDDTELRCTSTRNGNKYTAIKSIIVADEAFTVFSAIEKSDKATSLELPNVIYEGDNVKLTCVVPNGAADWNVSWRFKNNDLESSDTEVKGHSKLVVLDLKDITPSSSGKYQCVVKKGESEEFQEIVLKVESISKPYHTDAESRSTVTVNYDETFVIDCGMTGNPLPDVKWFKDGHPYTSGDMEGSILKVSRARAEDDGQFQCLAVNRAGLTSNFIEVQVDNVRERSSFFYWFLTILVLAAIILICYLFYKLRANKKITKQKDIQLNMLYLMKQNDPGPLPENLKLLPIEERADYLRYPEEFEIARENLEICEKIGSGMFGFVNKGYLSMADPKSQIEYKTRLPVAIKSTKKSFDMELQTMLFEELKIMCAIEKHPNVISLIGAVTTNMRKGEFYLVTEYADNGDLLNYLRKHRETFHNTLIDMGEPVIDENYLVPNSIKKKKYLFDDQQTESTRLLPSGDHLSTSDLLSFALQIANGMEFLAAVPCVHRDLAARNVLITSSKICRIADFGLAKRYTDKNYYRIKNGKQVTLPVRWMAPESVQTYKFTEKTDVWSYGITLYEIFTLGNRPYAQVPNEQLEEFLRSGMRNEQPEYCHDDLYALMKNCWHKSPDVRPNFNTCVHYLKAHLKECAGELLNRVDGQLHLELEEQYKLEEWLMKNRPDIQGGTFTRKPKNNEEEEAPTERYLIVESST</sequence>
<protein>
    <recommendedName>
        <fullName evidence="2">receptor protein-tyrosine kinase</fullName>
        <ecNumber evidence="2">2.7.10.1</ecNumber>
    </recommendedName>
</protein>
<dbReference type="SUPFAM" id="SSF48726">
    <property type="entry name" value="Immunoglobulin"/>
    <property type="match status" value="3"/>
</dbReference>
<evidence type="ECO:0000256" key="9">
    <source>
        <dbReference type="ARBA" id="ARBA00022989"/>
    </source>
</evidence>